<dbReference type="InterPro" id="IPR027417">
    <property type="entry name" value="P-loop_NTPase"/>
</dbReference>
<dbReference type="InterPro" id="IPR003593">
    <property type="entry name" value="AAA+_ATPase"/>
</dbReference>
<evidence type="ECO:0000256" key="1">
    <source>
        <dbReference type="ARBA" id="ARBA00004651"/>
    </source>
</evidence>
<protein>
    <recommendedName>
        <fullName evidence="12">ABC transporter ATP-binding protein</fullName>
    </recommendedName>
</protein>
<keyword evidence="5 7" id="KW-1133">Transmembrane helix</keyword>
<keyword evidence="2 7" id="KW-0812">Transmembrane</keyword>
<accession>A0AAN4T634</accession>
<evidence type="ECO:0000256" key="4">
    <source>
        <dbReference type="ARBA" id="ARBA00022840"/>
    </source>
</evidence>
<dbReference type="InterPro" id="IPR003439">
    <property type="entry name" value="ABC_transporter-like_ATP-bd"/>
</dbReference>
<evidence type="ECO:0000259" key="9">
    <source>
        <dbReference type="PROSITE" id="PS50929"/>
    </source>
</evidence>
<reference evidence="11" key="1">
    <citation type="submission" date="2013-09" db="EMBL/GenBank/DDBJ databases">
        <title>Genome Sequences of seven clinical isolates and type strains of anginosus group streptococci.</title>
        <authorList>
            <person name="Maruyama F."/>
            <person name="Sakurai A."/>
            <person name="Ogura Y."/>
            <person name="Homma H."/>
            <person name="Takahashi N."/>
            <person name="Ohtsubo Y."/>
            <person name="Hoshino T."/>
            <person name="Okahashi N."/>
            <person name="Nakagawa I."/>
            <person name="Kimura S."/>
            <person name="Fujiwara T."/>
            <person name="Hayashi T."/>
            <person name="Shintani S."/>
        </authorList>
    </citation>
    <scope>NUCLEOTIDE SEQUENCE [LARGE SCALE GENOMIC DNA]</scope>
    <source>
        <strain evidence="11">T5</strain>
    </source>
</reference>
<dbReference type="SUPFAM" id="SSF90123">
    <property type="entry name" value="ABC transporter transmembrane region"/>
    <property type="match status" value="1"/>
</dbReference>
<name>A0AAN4T634_STRAP</name>
<sequence length="555" mass="62991">METKKRYTTRVILSRFFQVMNHLLPFIALAVFFAVLGFITTVAIPTLVIVLGFHALNGQQPVWWSLILLIGLALARGAFRYGEHYFGHFVAFYSLADLRKLIFAKLRRLAPAKLDRQDSGKLLKMISEDIEALEIFFAHTIAPICTGFLTALLMGMYFAHFSFWFALVALVTYGILAIILPRMFALSLQDILQKQNQERSNYVSFFLESLKAMGDLSQFGKSHERFAELTGKSQAVNQLERQVAQKQYLQQTVTFLVVGLSLTSVALLAFYQVENHQLSWQEAVLVLVAFSSSFAPFLELGRLPLGFKRAMNAGRTVFALLDEVEPVQTGQEIAVTLDDVLIENMDFAYDNRQQKLFNNFSAHFKKGKIIGLIGKSGSGKSTLMKLLMRWYDSNAGSVFLTGVDSREVNRQRLQASFAYVPQIAQLFHQSLRENLLLGRNDISDESIWKLAERCRLKECLERLPDGLDTIIDGERDFSAGERQRLELMRALLKKADCYIFDEPTSNLDSLNEAAFLSIVKEECQGMIFMISHRPSTVAFVDEIYELDASQLKRLQ</sequence>
<gene>
    <name evidence="10" type="ORF">ANG6_1541</name>
</gene>
<dbReference type="Gene3D" id="1.20.1560.10">
    <property type="entry name" value="ABC transporter type 1, transmembrane domain"/>
    <property type="match status" value="1"/>
</dbReference>
<comment type="caution">
    <text evidence="10">The sequence shown here is derived from an EMBL/GenBank/DDBJ whole genome shotgun (WGS) entry which is preliminary data.</text>
</comment>
<keyword evidence="3" id="KW-0547">Nucleotide-binding</keyword>
<feature type="transmembrane region" description="Helical" evidence="7">
    <location>
        <begin position="23"/>
        <end position="56"/>
    </location>
</feature>
<organism evidence="10 11">
    <name type="scientific">Streptococcus anginosus T5</name>
    <dbReference type="NCBI Taxonomy" id="1163302"/>
    <lineage>
        <taxon>Bacteria</taxon>
        <taxon>Bacillati</taxon>
        <taxon>Bacillota</taxon>
        <taxon>Bacilli</taxon>
        <taxon>Lactobacillales</taxon>
        <taxon>Streptococcaceae</taxon>
        <taxon>Streptococcus</taxon>
        <taxon>Streptococcus anginosus group</taxon>
    </lineage>
</organism>
<evidence type="ECO:0000313" key="11">
    <source>
        <dbReference type="Proteomes" id="UP000016981"/>
    </source>
</evidence>
<feature type="transmembrane region" description="Helical" evidence="7">
    <location>
        <begin position="62"/>
        <end position="79"/>
    </location>
</feature>
<dbReference type="Gene3D" id="3.40.50.300">
    <property type="entry name" value="P-loop containing nucleotide triphosphate hydrolases"/>
    <property type="match status" value="1"/>
</dbReference>
<dbReference type="AlphaFoldDB" id="A0AAN4T634"/>
<feature type="transmembrane region" description="Helical" evidence="7">
    <location>
        <begin position="163"/>
        <end position="185"/>
    </location>
</feature>
<comment type="subcellular location">
    <subcellularLocation>
        <location evidence="1">Cell membrane</location>
        <topology evidence="1">Multi-pass membrane protein</topology>
    </subcellularLocation>
</comment>
<dbReference type="InterPro" id="IPR036640">
    <property type="entry name" value="ABC1_TM_sf"/>
</dbReference>
<dbReference type="PROSITE" id="PS50929">
    <property type="entry name" value="ABC_TM1F"/>
    <property type="match status" value="1"/>
</dbReference>
<dbReference type="InterPro" id="IPR039421">
    <property type="entry name" value="Type_1_exporter"/>
</dbReference>
<proteinExistence type="predicted"/>
<dbReference type="GO" id="GO:0016887">
    <property type="term" value="F:ATP hydrolysis activity"/>
    <property type="evidence" value="ECO:0007669"/>
    <property type="project" value="InterPro"/>
</dbReference>
<dbReference type="SMART" id="SM00382">
    <property type="entry name" value="AAA"/>
    <property type="match status" value="1"/>
</dbReference>
<keyword evidence="4" id="KW-0067">ATP-binding</keyword>
<feature type="transmembrane region" description="Helical" evidence="7">
    <location>
        <begin position="135"/>
        <end position="157"/>
    </location>
</feature>
<evidence type="ECO:0000256" key="7">
    <source>
        <dbReference type="SAM" id="Phobius"/>
    </source>
</evidence>
<feature type="transmembrane region" description="Helical" evidence="7">
    <location>
        <begin position="283"/>
        <end position="301"/>
    </location>
</feature>
<evidence type="ECO:0000256" key="5">
    <source>
        <dbReference type="ARBA" id="ARBA00022989"/>
    </source>
</evidence>
<evidence type="ECO:0000256" key="3">
    <source>
        <dbReference type="ARBA" id="ARBA00022741"/>
    </source>
</evidence>
<evidence type="ECO:0000259" key="8">
    <source>
        <dbReference type="PROSITE" id="PS50893"/>
    </source>
</evidence>
<evidence type="ECO:0000256" key="2">
    <source>
        <dbReference type="ARBA" id="ARBA00022692"/>
    </source>
</evidence>
<dbReference type="PROSITE" id="PS50893">
    <property type="entry name" value="ABC_TRANSPORTER_2"/>
    <property type="match status" value="1"/>
</dbReference>
<dbReference type="PANTHER" id="PTHR43394">
    <property type="entry name" value="ATP-DEPENDENT PERMEASE MDL1, MITOCHONDRIAL"/>
    <property type="match status" value="1"/>
</dbReference>
<evidence type="ECO:0008006" key="12">
    <source>
        <dbReference type="Google" id="ProtNLM"/>
    </source>
</evidence>
<dbReference type="Proteomes" id="UP000016981">
    <property type="component" value="Unassembled WGS sequence"/>
</dbReference>
<dbReference type="SUPFAM" id="SSF52540">
    <property type="entry name" value="P-loop containing nucleoside triphosphate hydrolases"/>
    <property type="match status" value="1"/>
</dbReference>
<keyword evidence="6 7" id="KW-0472">Membrane</keyword>
<evidence type="ECO:0000313" key="10">
    <source>
        <dbReference type="EMBL" id="GAD47046.1"/>
    </source>
</evidence>
<dbReference type="PANTHER" id="PTHR43394:SF1">
    <property type="entry name" value="ATP-BINDING CASSETTE SUB-FAMILY B MEMBER 10, MITOCHONDRIAL"/>
    <property type="match status" value="1"/>
</dbReference>
<dbReference type="GO" id="GO:0015421">
    <property type="term" value="F:ABC-type oligopeptide transporter activity"/>
    <property type="evidence" value="ECO:0007669"/>
    <property type="project" value="TreeGrafter"/>
</dbReference>
<dbReference type="GO" id="GO:0005886">
    <property type="term" value="C:plasma membrane"/>
    <property type="evidence" value="ECO:0007669"/>
    <property type="project" value="UniProtKB-SubCell"/>
</dbReference>
<evidence type="ECO:0000256" key="6">
    <source>
        <dbReference type="ARBA" id="ARBA00023136"/>
    </source>
</evidence>
<feature type="transmembrane region" description="Helical" evidence="7">
    <location>
        <begin position="253"/>
        <end position="271"/>
    </location>
</feature>
<dbReference type="EMBL" id="BASY01000017">
    <property type="protein sequence ID" value="GAD47046.1"/>
    <property type="molecule type" value="Genomic_DNA"/>
</dbReference>
<dbReference type="RefSeq" id="WP_022526993.1">
    <property type="nucleotide sequence ID" value="NZ_BASY01000017.1"/>
</dbReference>
<feature type="domain" description="ABC transporter" evidence="8">
    <location>
        <begin position="340"/>
        <end position="554"/>
    </location>
</feature>
<dbReference type="GO" id="GO:0005524">
    <property type="term" value="F:ATP binding"/>
    <property type="evidence" value="ECO:0007669"/>
    <property type="project" value="UniProtKB-KW"/>
</dbReference>
<dbReference type="Pfam" id="PF00005">
    <property type="entry name" value="ABC_tran"/>
    <property type="match status" value="1"/>
</dbReference>
<dbReference type="CDD" id="cd03228">
    <property type="entry name" value="ABCC_MRP_Like"/>
    <property type="match status" value="1"/>
</dbReference>
<feature type="domain" description="ABC transmembrane type-1" evidence="9">
    <location>
        <begin position="28"/>
        <end position="303"/>
    </location>
</feature>
<dbReference type="InterPro" id="IPR011527">
    <property type="entry name" value="ABC1_TM_dom"/>
</dbReference>
<dbReference type="Pfam" id="PF00664">
    <property type="entry name" value="ABC_membrane"/>
    <property type="match status" value="1"/>
</dbReference>